<evidence type="ECO:0000313" key="2">
    <source>
        <dbReference type="EMBL" id="WTU78232.1"/>
    </source>
</evidence>
<protein>
    <recommendedName>
        <fullName evidence="3">DUF4873 domain-containing protein</fullName>
    </recommendedName>
</protein>
<sequence length="92" mass="10038">MPRHIESDAVLVIDGTEWAVYARVSIFGDGAQVKGWFGSLRSDDLRLERELLNARVAILRMPDGKEGLIRTSDGPSSRRGEVAFTGSGRPPA</sequence>
<evidence type="ECO:0000256" key="1">
    <source>
        <dbReference type="SAM" id="MobiDB-lite"/>
    </source>
</evidence>
<name>A0AAU2K1W8_9ACTN</name>
<organism evidence="2">
    <name type="scientific">Streptomyces sp. NBC_00049</name>
    <dbReference type="NCBI Taxonomy" id="2903617"/>
    <lineage>
        <taxon>Bacteria</taxon>
        <taxon>Bacillati</taxon>
        <taxon>Actinomycetota</taxon>
        <taxon>Actinomycetes</taxon>
        <taxon>Kitasatosporales</taxon>
        <taxon>Streptomycetaceae</taxon>
        <taxon>Streptomyces</taxon>
    </lineage>
</organism>
<proteinExistence type="predicted"/>
<accession>A0AAU2K1W8</accession>
<dbReference type="AlphaFoldDB" id="A0AAU2K1W8"/>
<dbReference type="EMBL" id="CP108264">
    <property type="protein sequence ID" value="WTU78232.1"/>
    <property type="molecule type" value="Genomic_DNA"/>
</dbReference>
<gene>
    <name evidence="2" type="ORF">OG327_35775</name>
</gene>
<feature type="region of interest" description="Disordered" evidence="1">
    <location>
        <begin position="66"/>
        <end position="92"/>
    </location>
</feature>
<evidence type="ECO:0008006" key="3">
    <source>
        <dbReference type="Google" id="ProtNLM"/>
    </source>
</evidence>
<reference evidence="2" key="1">
    <citation type="submission" date="2022-10" db="EMBL/GenBank/DDBJ databases">
        <title>The complete genomes of actinobacterial strains from the NBC collection.</title>
        <authorList>
            <person name="Joergensen T.S."/>
            <person name="Alvarez Arevalo M."/>
            <person name="Sterndorff E.B."/>
            <person name="Faurdal D."/>
            <person name="Vuksanovic O."/>
            <person name="Mourched A.-S."/>
            <person name="Charusanti P."/>
            <person name="Shaw S."/>
            <person name="Blin K."/>
            <person name="Weber T."/>
        </authorList>
    </citation>
    <scope>NUCLEOTIDE SEQUENCE</scope>
    <source>
        <strain evidence="2">NBC_00049</strain>
    </source>
</reference>